<evidence type="ECO:0000259" key="1">
    <source>
        <dbReference type="SMART" id="SM00587"/>
    </source>
</evidence>
<keyword evidence="3" id="KW-1185">Reference proteome</keyword>
<dbReference type="SUPFAM" id="SSF56112">
    <property type="entry name" value="Protein kinase-like (PK-like)"/>
    <property type="match status" value="1"/>
</dbReference>
<dbReference type="EMBL" id="JARK01001354">
    <property type="protein sequence ID" value="EYC22104.1"/>
    <property type="molecule type" value="Genomic_DNA"/>
</dbReference>
<reference evidence="3" key="1">
    <citation type="journal article" date="2015" name="Nat. Genet.">
        <title>The genome and transcriptome of the zoonotic hookworm Ancylostoma ceylanicum identify infection-specific gene families.</title>
        <authorList>
            <person name="Schwarz E.M."/>
            <person name="Hu Y."/>
            <person name="Antoshechkin I."/>
            <person name="Miller M.M."/>
            <person name="Sternberg P.W."/>
            <person name="Aroian R.V."/>
        </authorList>
    </citation>
    <scope>NUCLEOTIDE SEQUENCE</scope>
    <source>
        <strain evidence="3">HY135</strain>
    </source>
</reference>
<dbReference type="InterPro" id="IPR052961">
    <property type="entry name" value="Oxido-Kinase-like_Enzymes"/>
</dbReference>
<dbReference type="AlphaFoldDB" id="A0A016V386"/>
<dbReference type="InterPro" id="IPR011009">
    <property type="entry name" value="Kinase-like_dom_sf"/>
</dbReference>
<accession>A0A016V386</accession>
<protein>
    <recommendedName>
        <fullName evidence="1">CHK kinase-like domain-containing protein</fullName>
    </recommendedName>
</protein>
<proteinExistence type="predicted"/>
<evidence type="ECO:0000313" key="2">
    <source>
        <dbReference type="EMBL" id="EYC22104.1"/>
    </source>
</evidence>
<gene>
    <name evidence="2" type="primary">Acey_s0018.g3715</name>
    <name evidence="2" type="ORF">Y032_0018g3715</name>
</gene>
<name>A0A016V386_9BILA</name>
<feature type="domain" description="CHK kinase-like" evidence="1">
    <location>
        <begin position="167"/>
        <end position="346"/>
    </location>
</feature>
<dbReference type="InterPro" id="IPR015897">
    <property type="entry name" value="CHK_kinase-like"/>
</dbReference>
<dbReference type="Pfam" id="PF07914">
    <property type="entry name" value="DUF1679"/>
    <property type="match status" value="1"/>
</dbReference>
<sequence>MSVFDKSARVFFPNPTSTMARMIPGIMLNIMCDDLLIPGFLLTKSWLQDRIEERHAVRPNIGKVTPLGKDATGYMSLIRRVQLEWSCNRSELPNSVIVKIPFTAAVHDALDKSSGTSSSQEDMNLLQKVFHSVESRFYRIVEEEKQKPLLVPTIYANEDSDADQPVIVMQDYQSCYVVDLVQGFSEKQLFAIVDQIVKLQAFAMKNKKCVAFQQPPEMNQLMSTFTAQCKLICLNLMGSEPVRLSCIKIFMANTFDRDSDWMTKMVNEYESGERPSVLTHGDLWAANILWWDNSSIGGMVDWQAAHRGSPVIVLYTVAAKYLARPRFWSTEFLAFPSPIMKASLGILL</sequence>
<evidence type="ECO:0000313" key="3">
    <source>
        <dbReference type="Proteomes" id="UP000024635"/>
    </source>
</evidence>
<dbReference type="OrthoDB" id="5873804at2759"/>
<comment type="caution">
    <text evidence="2">The sequence shown here is derived from an EMBL/GenBank/DDBJ whole genome shotgun (WGS) entry which is preliminary data.</text>
</comment>
<dbReference type="Proteomes" id="UP000024635">
    <property type="component" value="Unassembled WGS sequence"/>
</dbReference>
<dbReference type="PANTHER" id="PTHR23020">
    <property type="entry name" value="UNCHARACTERIZED NUCLEAR HORMONE RECEPTOR-RELATED"/>
    <property type="match status" value="1"/>
</dbReference>
<dbReference type="InterPro" id="IPR012877">
    <property type="entry name" value="Dhs-27"/>
</dbReference>
<organism evidence="2 3">
    <name type="scientific">Ancylostoma ceylanicum</name>
    <dbReference type="NCBI Taxonomy" id="53326"/>
    <lineage>
        <taxon>Eukaryota</taxon>
        <taxon>Metazoa</taxon>
        <taxon>Ecdysozoa</taxon>
        <taxon>Nematoda</taxon>
        <taxon>Chromadorea</taxon>
        <taxon>Rhabditida</taxon>
        <taxon>Rhabditina</taxon>
        <taxon>Rhabditomorpha</taxon>
        <taxon>Strongyloidea</taxon>
        <taxon>Ancylostomatidae</taxon>
        <taxon>Ancylostomatinae</taxon>
        <taxon>Ancylostoma</taxon>
    </lineage>
</organism>
<dbReference type="Gene3D" id="3.90.1200.10">
    <property type="match status" value="1"/>
</dbReference>
<dbReference type="SMART" id="SM00587">
    <property type="entry name" value="CHK"/>
    <property type="match status" value="1"/>
</dbReference>
<dbReference type="PANTHER" id="PTHR23020:SF20">
    <property type="entry name" value="CHK KINASE-LIKE DOMAIN-CONTAINING PROTEIN"/>
    <property type="match status" value="1"/>
</dbReference>